<dbReference type="HAMAP" id="MF_01590">
    <property type="entry name" value="tRNA_carboxymethyltr_CmoB"/>
    <property type="match status" value="1"/>
</dbReference>
<dbReference type="Pfam" id="PF08003">
    <property type="entry name" value="Methyltransf_9"/>
    <property type="match status" value="1"/>
</dbReference>
<accession>A0A1W1HEV3</accession>
<keyword evidence="4" id="KW-1185">Reference proteome</keyword>
<dbReference type="GO" id="GO:0032259">
    <property type="term" value="P:methylation"/>
    <property type="evidence" value="ECO:0007669"/>
    <property type="project" value="UniProtKB-KW"/>
</dbReference>
<dbReference type="NCBIfam" id="NF011650">
    <property type="entry name" value="PRK15068.1"/>
    <property type="match status" value="1"/>
</dbReference>
<proteinExistence type="inferred from homology"/>
<sequence length="344" mass="40167">MEKLIKSHEKLGITSFIPEFEVLINKLRKEMDNPVGNPLKYTRAMEQLPDYIIPSSIMVNKDRIEIGKTNDIPEEKRPQLLAQIKSTLLQFSPWRKGPFELFGIHIDTEWQSNIKWNRLINEISNLKNRRILDIGSSNGYYMFRMSAHAPWMVLGVEPQHTFYYQYLALQKYLNLDNLFCLPITFDELPVMKNYFDTVFCMGVLYHRPSPVEMLKRIHSIMKKGGELVLENLIIEKSNNLMGANSDFSLGNNSLPLCLFPENRYAKMRNVFFIPNIKAMESWLERTGFTDIRCVDISKTDMDEQRKTEWIETESLQDFLDPENPSKTVEGYPAPVRAIFIARSH</sequence>
<keyword evidence="3" id="KW-0489">Methyltransferase</keyword>
<keyword evidence="2" id="KW-0819">tRNA processing</keyword>
<dbReference type="InterPro" id="IPR027555">
    <property type="entry name" value="Mo5U34_MeTrfas-like"/>
</dbReference>
<keyword evidence="1 3" id="KW-0808">Transferase</keyword>
<dbReference type="EMBL" id="FWEV01000179">
    <property type="protein sequence ID" value="SLM31024.1"/>
    <property type="molecule type" value="Genomic_DNA"/>
</dbReference>
<dbReference type="AlphaFoldDB" id="A0A1W1HEV3"/>
<dbReference type="STRING" id="1246637.MTBBW1_260025"/>
<dbReference type="OrthoDB" id="9765084at2"/>
<name>A0A1W1HEV3_9BACT</name>
<evidence type="ECO:0000256" key="2">
    <source>
        <dbReference type="ARBA" id="ARBA00022694"/>
    </source>
</evidence>
<reference evidence="3 4" key="1">
    <citation type="submission" date="2017-03" db="EMBL/GenBank/DDBJ databases">
        <authorList>
            <person name="Afonso C.L."/>
            <person name="Miller P.J."/>
            <person name="Scott M.A."/>
            <person name="Spackman E."/>
            <person name="Goraichik I."/>
            <person name="Dimitrov K.M."/>
            <person name="Suarez D.L."/>
            <person name="Swayne D.E."/>
        </authorList>
    </citation>
    <scope>NUCLEOTIDE SEQUENCE [LARGE SCALE GENOMIC DNA]</scope>
    <source>
        <strain evidence="3">PRJEB14757</strain>
    </source>
</reference>
<dbReference type="InterPro" id="IPR029063">
    <property type="entry name" value="SAM-dependent_MTases_sf"/>
</dbReference>
<dbReference type="GO" id="GO:0016765">
    <property type="term" value="F:transferase activity, transferring alkyl or aryl (other than methyl) groups"/>
    <property type="evidence" value="ECO:0007669"/>
    <property type="project" value="InterPro"/>
</dbReference>
<dbReference type="CDD" id="cd02440">
    <property type="entry name" value="AdoMet_MTases"/>
    <property type="match status" value="1"/>
</dbReference>
<evidence type="ECO:0000313" key="3">
    <source>
        <dbReference type="EMBL" id="SLM31024.1"/>
    </source>
</evidence>
<protein>
    <submittedName>
        <fullName evidence="3">tRNA (Mo5U34)-methyltransferase</fullName>
        <ecNumber evidence="3">2.1.1.-</ecNumber>
    </submittedName>
</protein>
<dbReference type="SUPFAM" id="SSF53335">
    <property type="entry name" value="S-adenosyl-L-methionine-dependent methyltransferases"/>
    <property type="match status" value="1"/>
</dbReference>
<dbReference type="Proteomes" id="UP000191931">
    <property type="component" value="Unassembled WGS sequence"/>
</dbReference>
<organism evidence="3 4">
    <name type="scientific">Desulfamplus magnetovallimortis</name>
    <dbReference type="NCBI Taxonomy" id="1246637"/>
    <lineage>
        <taxon>Bacteria</taxon>
        <taxon>Pseudomonadati</taxon>
        <taxon>Thermodesulfobacteriota</taxon>
        <taxon>Desulfobacteria</taxon>
        <taxon>Desulfobacterales</taxon>
        <taxon>Desulfobacteraceae</taxon>
        <taxon>Desulfamplus</taxon>
    </lineage>
</organism>
<evidence type="ECO:0000313" key="4">
    <source>
        <dbReference type="Proteomes" id="UP000191931"/>
    </source>
</evidence>
<dbReference type="NCBIfam" id="TIGR00452">
    <property type="entry name" value="tRNA 5-methoxyuridine(34)/uridine 5-oxyacetic acid(34) synthase CmoB"/>
    <property type="match status" value="1"/>
</dbReference>
<dbReference type="EC" id="2.1.1.-" evidence="3"/>
<gene>
    <name evidence="3" type="primary">cmoB</name>
    <name evidence="3" type="ORF">MTBBW1_260025</name>
</gene>
<dbReference type="RefSeq" id="WP_080799523.1">
    <property type="nucleotide sequence ID" value="NZ_LT828540.1"/>
</dbReference>
<evidence type="ECO:0000256" key="1">
    <source>
        <dbReference type="ARBA" id="ARBA00022679"/>
    </source>
</evidence>
<dbReference type="InterPro" id="IPR010017">
    <property type="entry name" value="CmoB"/>
</dbReference>
<dbReference type="GO" id="GO:0002098">
    <property type="term" value="P:tRNA wobble uridine modification"/>
    <property type="evidence" value="ECO:0007669"/>
    <property type="project" value="InterPro"/>
</dbReference>
<dbReference type="Gene3D" id="3.40.50.150">
    <property type="entry name" value="Vaccinia Virus protein VP39"/>
    <property type="match status" value="1"/>
</dbReference>
<dbReference type="GO" id="GO:0008168">
    <property type="term" value="F:methyltransferase activity"/>
    <property type="evidence" value="ECO:0007669"/>
    <property type="project" value="UniProtKB-KW"/>
</dbReference>